<name>A0A0P1BGC8_9BASI</name>
<dbReference type="GO" id="GO:0016020">
    <property type="term" value="C:membrane"/>
    <property type="evidence" value="ECO:0007669"/>
    <property type="project" value="InterPro"/>
</dbReference>
<dbReference type="GO" id="GO:0036503">
    <property type="term" value="P:ERAD pathway"/>
    <property type="evidence" value="ECO:0007669"/>
    <property type="project" value="UniProtKB-ARBA"/>
</dbReference>
<proteinExistence type="inferred from homology"/>
<dbReference type="GO" id="GO:0005975">
    <property type="term" value="P:carbohydrate metabolic process"/>
    <property type="evidence" value="ECO:0007669"/>
    <property type="project" value="InterPro"/>
</dbReference>
<evidence type="ECO:0000256" key="3">
    <source>
        <dbReference type="ARBA" id="ARBA00007658"/>
    </source>
</evidence>
<protein>
    <recommendedName>
        <fullName evidence="10">alpha-1,2-Mannosidase</fullName>
        <ecNumber evidence="10">3.2.1.-</ecNumber>
    </recommendedName>
</protein>
<evidence type="ECO:0000256" key="8">
    <source>
        <dbReference type="ARBA" id="ARBA00047669"/>
    </source>
</evidence>
<dbReference type="AlphaFoldDB" id="A0A0P1BGC8"/>
<evidence type="ECO:0000313" key="12">
    <source>
        <dbReference type="Proteomes" id="UP000054845"/>
    </source>
</evidence>
<evidence type="ECO:0000256" key="10">
    <source>
        <dbReference type="RuleBase" id="RU361193"/>
    </source>
</evidence>
<dbReference type="STRING" id="401625.A0A0P1BGC8"/>
<dbReference type="EMBL" id="CCYA01000248">
    <property type="protein sequence ID" value="CEH14737.1"/>
    <property type="molecule type" value="Genomic_DNA"/>
</dbReference>
<comment type="similarity">
    <text evidence="3 10">Belongs to the glycosyl hydrolase 47 family.</text>
</comment>
<dbReference type="OrthoDB" id="8118055at2759"/>
<comment type="pathway">
    <text evidence="2">Protein modification; protein glycosylation.</text>
</comment>
<evidence type="ECO:0000313" key="11">
    <source>
        <dbReference type="EMBL" id="CEH14737.1"/>
    </source>
</evidence>
<evidence type="ECO:0000256" key="4">
    <source>
        <dbReference type="ARBA" id="ARBA00022723"/>
    </source>
</evidence>
<reference evidence="11 12" key="1">
    <citation type="submission" date="2014-09" db="EMBL/GenBank/DDBJ databases">
        <authorList>
            <person name="Magalhaes I.L.F."/>
            <person name="Oliveira U."/>
            <person name="Santos F.R."/>
            <person name="Vidigal T.H.D.A."/>
            <person name="Brescovit A.D."/>
            <person name="Santos A.J."/>
        </authorList>
    </citation>
    <scope>NUCLEOTIDE SEQUENCE [LARGE SCALE GENOMIC DNA]</scope>
</reference>
<evidence type="ECO:0000256" key="5">
    <source>
        <dbReference type="ARBA" id="ARBA00022801"/>
    </source>
</evidence>
<dbReference type="GO" id="GO:0004571">
    <property type="term" value="F:mannosyl-oligosaccharide 1,2-alpha-mannosidase activity"/>
    <property type="evidence" value="ECO:0007669"/>
    <property type="project" value="UniProtKB-EC"/>
</dbReference>
<evidence type="ECO:0000256" key="6">
    <source>
        <dbReference type="ARBA" id="ARBA00022837"/>
    </source>
</evidence>
<dbReference type="EC" id="3.2.1.-" evidence="10"/>
<dbReference type="GO" id="GO:0005783">
    <property type="term" value="C:endoplasmic reticulum"/>
    <property type="evidence" value="ECO:0007669"/>
    <property type="project" value="TreeGrafter"/>
</dbReference>
<dbReference type="InterPro" id="IPR001382">
    <property type="entry name" value="Glyco_hydro_47"/>
</dbReference>
<keyword evidence="5 10" id="KW-0378">Hydrolase</keyword>
<keyword evidence="7" id="KW-1015">Disulfide bond</keyword>
<dbReference type="Pfam" id="PF01532">
    <property type="entry name" value="Glyco_hydro_47"/>
    <property type="match status" value="2"/>
</dbReference>
<dbReference type="GO" id="GO:0005509">
    <property type="term" value="F:calcium ion binding"/>
    <property type="evidence" value="ECO:0007669"/>
    <property type="project" value="InterPro"/>
</dbReference>
<dbReference type="Proteomes" id="UP000054845">
    <property type="component" value="Unassembled WGS sequence"/>
</dbReference>
<comment type="cofactor">
    <cofactor evidence="1">
        <name>Ca(2+)</name>
        <dbReference type="ChEBI" id="CHEBI:29108"/>
    </cofactor>
</comment>
<evidence type="ECO:0000256" key="7">
    <source>
        <dbReference type="ARBA" id="ARBA00023157"/>
    </source>
</evidence>
<evidence type="ECO:0000256" key="9">
    <source>
        <dbReference type="ARBA" id="ARBA00048605"/>
    </source>
</evidence>
<keyword evidence="12" id="KW-1185">Reference proteome</keyword>
<keyword evidence="4" id="KW-0479">Metal-binding</keyword>
<dbReference type="SUPFAM" id="SSF48225">
    <property type="entry name" value="Seven-hairpin glycosidases"/>
    <property type="match status" value="1"/>
</dbReference>
<organism evidence="11 12">
    <name type="scientific">Ceraceosorus bombacis</name>
    <dbReference type="NCBI Taxonomy" id="401625"/>
    <lineage>
        <taxon>Eukaryota</taxon>
        <taxon>Fungi</taxon>
        <taxon>Dikarya</taxon>
        <taxon>Basidiomycota</taxon>
        <taxon>Ustilaginomycotina</taxon>
        <taxon>Exobasidiomycetes</taxon>
        <taxon>Ceraceosorales</taxon>
        <taxon>Ceraceosoraceae</taxon>
        <taxon>Ceraceosorus</taxon>
    </lineage>
</organism>
<dbReference type="InterPro" id="IPR012341">
    <property type="entry name" value="6hp_glycosidase-like_sf"/>
</dbReference>
<keyword evidence="6" id="KW-0106">Calcium</keyword>
<dbReference type="InterPro" id="IPR036026">
    <property type="entry name" value="Seven-hairpin_glycosidases"/>
</dbReference>
<comment type="catalytic activity">
    <reaction evidence="8">
        <text>N(4)-(alpha-D-Man-(1-&gt;2)-alpha-D-Man-(1-&gt;2)-alpha-D-Man-(1-&gt;3)-[alpha-D-Man-(1-&gt;3)-[alpha-D-Man-(1-&gt;2)-alpha-D-Man-(1-&gt;6)]-alpha-D-Man-(1-&gt;6)]-beta-D-Man-(1-&gt;4)-beta-D-GlcNAc-(1-&gt;4)-beta-D-GlcNAc)-L-asparaginyl-[protein] (N-glucan mannose isomer 8A1,2,3B1,3) + 3 H2O = N(4)-(alpha-D-Man-(1-&gt;3)-[alpha-D-Man-(1-&gt;3)-[alpha-D-Man-(1-&gt;6)]-alpha-D-Man-(1-&gt;6)]-beta-D-Man-(1-&gt;4)-beta-D-GlcNAc-(1-&gt;4)-beta-D-GlcNAc)-L-asparaginyl-[protein] (N-glucan mannose isomer 5A1,2) + 3 beta-D-mannose</text>
        <dbReference type="Rhea" id="RHEA:56028"/>
        <dbReference type="Rhea" id="RHEA-COMP:14358"/>
        <dbReference type="Rhea" id="RHEA-COMP:14367"/>
        <dbReference type="ChEBI" id="CHEBI:15377"/>
        <dbReference type="ChEBI" id="CHEBI:28563"/>
        <dbReference type="ChEBI" id="CHEBI:59087"/>
        <dbReference type="ChEBI" id="CHEBI:60628"/>
        <dbReference type="EC" id="3.2.1.113"/>
    </reaction>
</comment>
<keyword evidence="10" id="KW-0326">Glycosidase</keyword>
<dbReference type="PRINTS" id="PR00747">
    <property type="entry name" value="GLYHDRLASE47"/>
</dbReference>
<dbReference type="InterPro" id="IPR050749">
    <property type="entry name" value="Glycosyl_Hydrolase_47"/>
</dbReference>
<accession>A0A0P1BGC8</accession>
<evidence type="ECO:0000256" key="1">
    <source>
        <dbReference type="ARBA" id="ARBA00001913"/>
    </source>
</evidence>
<evidence type="ECO:0000256" key="2">
    <source>
        <dbReference type="ARBA" id="ARBA00004922"/>
    </source>
</evidence>
<dbReference type="Gene3D" id="1.50.10.10">
    <property type="match status" value="2"/>
</dbReference>
<dbReference type="PANTHER" id="PTHR11742:SF55">
    <property type="entry name" value="ENDOPLASMIC RETICULUM MANNOSYL-OLIGOSACCHARIDE 1,2-ALPHA-MANNOSIDASE"/>
    <property type="match status" value="1"/>
</dbReference>
<dbReference type="PANTHER" id="PTHR11742">
    <property type="entry name" value="MANNOSYL-OLIGOSACCHARIDE ALPHA-1,2-MANNOSIDASE-RELATED"/>
    <property type="match status" value="1"/>
</dbReference>
<sequence length="232" mass="26369">MSAIRNALRTGASDGLLPIFINPRSGKFVLSDVRLGSRGDSYYEYLAKQWLITNRTEDVYRDMYDRAMSGIKKNLVKQSTSSNPPLLYTAEVVPRFVQGRQGPGTRTRLAPEIAHFRMPHEENASFEDWYIKQPPIDAETKKAAAALIDARNILRPETVESLFIAYHLSGDPIYREWGWKIFESFVLHARVKQSGAFANVVDVMGSGPDGRAELEDRMETFWLAETLKRDPQ</sequence>
<comment type="catalytic activity">
    <reaction evidence="9">
        <text>N(4)-(alpha-D-Man-(1-&gt;2)-alpha-D-Man-(1-&gt;2)-alpha-D-Man-(1-&gt;3)-[alpha-D-Man-(1-&gt;2)-alpha-D-Man-(1-&gt;3)-[alpha-D-Man-(1-&gt;2)-alpha-D-Man-(1-&gt;6)]-alpha-D-Man-(1-&gt;6)]-beta-D-Man-(1-&gt;4)-beta-D-GlcNAc-(1-&gt;4)-beta-D-GlcNAc)-L-asparaginyl-[protein] (N-glucan mannose isomer 9A1,2,3B1,2,3) + 4 H2O = N(4)-(alpha-D-Man-(1-&gt;3)-[alpha-D-Man-(1-&gt;3)-[alpha-D-Man-(1-&gt;6)]-alpha-D-Man-(1-&gt;6)]-beta-D-Man-(1-&gt;4)-beta-D-GlcNAc-(1-&gt;4)-beta-D-GlcNAc)-L-asparaginyl-[protein] (N-glucan mannose isomer 5A1,2) + 4 beta-D-mannose</text>
        <dbReference type="Rhea" id="RHEA:56008"/>
        <dbReference type="Rhea" id="RHEA-COMP:14356"/>
        <dbReference type="Rhea" id="RHEA-COMP:14367"/>
        <dbReference type="ChEBI" id="CHEBI:15377"/>
        <dbReference type="ChEBI" id="CHEBI:28563"/>
        <dbReference type="ChEBI" id="CHEBI:59087"/>
        <dbReference type="ChEBI" id="CHEBI:139493"/>
        <dbReference type="EC" id="3.2.1.113"/>
    </reaction>
</comment>